<keyword evidence="1" id="KW-0175">Coiled coil</keyword>
<feature type="compositionally biased region" description="Polar residues" evidence="2">
    <location>
        <begin position="548"/>
        <end position="562"/>
    </location>
</feature>
<dbReference type="AlphaFoldDB" id="A0A9P7A3B2"/>
<feature type="region of interest" description="Disordered" evidence="2">
    <location>
        <begin position="530"/>
        <end position="566"/>
    </location>
</feature>
<comment type="caution">
    <text evidence="3">The sequence shown here is derived from an EMBL/GenBank/DDBJ whole genome shotgun (WGS) entry which is preliminary data.</text>
</comment>
<evidence type="ECO:0000256" key="1">
    <source>
        <dbReference type="SAM" id="Coils"/>
    </source>
</evidence>
<feature type="region of interest" description="Disordered" evidence="2">
    <location>
        <begin position="692"/>
        <end position="711"/>
    </location>
</feature>
<feature type="compositionally biased region" description="Polar residues" evidence="2">
    <location>
        <begin position="740"/>
        <end position="753"/>
    </location>
</feature>
<feature type="compositionally biased region" description="Basic and acidic residues" evidence="2">
    <location>
        <begin position="448"/>
        <end position="459"/>
    </location>
</feature>
<feature type="region of interest" description="Disordered" evidence="2">
    <location>
        <begin position="623"/>
        <end position="676"/>
    </location>
</feature>
<feature type="region of interest" description="Disordered" evidence="2">
    <location>
        <begin position="403"/>
        <end position="469"/>
    </location>
</feature>
<feature type="compositionally biased region" description="Pro residues" evidence="2">
    <location>
        <begin position="695"/>
        <end position="711"/>
    </location>
</feature>
<dbReference type="OrthoDB" id="2450055at2759"/>
<feature type="compositionally biased region" description="Polar residues" evidence="2">
    <location>
        <begin position="264"/>
        <end position="274"/>
    </location>
</feature>
<name>A0A9P7A3B2_9AGAM</name>
<feature type="compositionally biased region" description="Low complexity" evidence="2">
    <location>
        <begin position="654"/>
        <end position="669"/>
    </location>
</feature>
<feature type="compositionally biased region" description="Polar residues" evidence="2">
    <location>
        <begin position="406"/>
        <end position="421"/>
    </location>
</feature>
<accession>A0A9P7A3B2</accession>
<reference evidence="3" key="1">
    <citation type="journal article" date="2020" name="New Phytol.">
        <title>Comparative genomics reveals dynamic genome evolution in host specialist ectomycorrhizal fungi.</title>
        <authorList>
            <person name="Lofgren L.A."/>
            <person name="Nguyen N.H."/>
            <person name="Vilgalys R."/>
            <person name="Ruytinx J."/>
            <person name="Liao H.L."/>
            <person name="Branco S."/>
            <person name="Kuo A."/>
            <person name="LaButti K."/>
            <person name="Lipzen A."/>
            <person name="Andreopoulos W."/>
            <person name="Pangilinan J."/>
            <person name="Riley R."/>
            <person name="Hundley H."/>
            <person name="Na H."/>
            <person name="Barry K."/>
            <person name="Grigoriev I.V."/>
            <person name="Stajich J.E."/>
            <person name="Kennedy P.G."/>
        </authorList>
    </citation>
    <scope>NUCLEOTIDE SEQUENCE</scope>
    <source>
        <strain evidence="3">DOB743</strain>
    </source>
</reference>
<feature type="region of interest" description="Disordered" evidence="2">
    <location>
        <begin position="739"/>
        <end position="777"/>
    </location>
</feature>
<evidence type="ECO:0000313" key="4">
    <source>
        <dbReference type="Proteomes" id="UP000714275"/>
    </source>
</evidence>
<feature type="compositionally biased region" description="Polar residues" evidence="2">
    <location>
        <begin position="437"/>
        <end position="447"/>
    </location>
</feature>
<proteinExistence type="predicted"/>
<sequence>MLSTTTSPRPAEQQDIHKSCRTLETLVNMLNDYCEAVEAIVALQKKLSKALKEAAALKTTSEIAGNALNASANIFDVLSDVDTKFAKIADKECGSISAEVKKWFKKLAKEEKAHDERMNDSNARIKQAGQAYEKKAKKSARDVGEEHARYVNLLSILGPEMSQEKYNHALLVTQQHTSTTYSVAACLSRVADAEWVRTCESIRRFSPSIGPLGEWRALCEGAWTGPLPDDLLDISPAPAQAPLTTRGVTEWGQNIPAGKREYQTSRPFPSQTNPADLERPHPPFSFNDQNQNQGSINSITTLSAFPFPPTHFPIPLAANEAELQRQRTQMQSLQVPQPPNQPAQQYILLSESPQPIESTLSDTHILVDFKLHSVSQGQPMSSSSQSTYSDKNHFEERMAQEVAGSGISTGSEKVLEQTQSQSREEAKLRRPSLIARATSSEKTLSSKQPEHSPPSEREFGASVESRSAFKSRSIDAAKKMLERTDSSVSNGSIVAAMRNRYSRTIEPLSLVPKDLPRLPMSVPDLASRYQPIDEPMTPRRSPTVDRQAVNQDPPTSQATRNIPISEENIRRRRQRIEQLAELELNEKEYELQQRERELNQKTRDFELDRMHFLDARGDLISTSDTLKRPHATPFQHKHGSQSTSHLVPPPNLTSPQQWGSQSPSRSQPSSPLPAKGHAPFCGCDTCSVSKYKTPEVPPSPRDLRPPEPPIILRPEKPRGWIRRLSLPAVGAAFSLDAKNASATSLKSDLSSAIDNGRRRKRSFEQGISNRSVGMVRR</sequence>
<dbReference type="Proteomes" id="UP000714275">
    <property type="component" value="Unassembled WGS sequence"/>
</dbReference>
<feature type="coiled-coil region" evidence="1">
    <location>
        <begin position="572"/>
        <end position="604"/>
    </location>
</feature>
<organism evidence="3 4">
    <name type="scientific">Suillus placidus</name>
    <dbReference type="NCBI Taxonomy" id="48579"/>
    <lineage>
        <taxon>Eukaryota</taxon>
        <taxon>Fungi</taxon>
        <taxon>Dikarya</taxon>
        <taxon>Basidiomycota</taxon>
        <taxon>Agaricomycotina</taxon>
        <taxon>Agaricomycetes</taxon>
        <taxon>Agaricomycetidae</taxon>
        <taxon>Boletales</taxon>
        <taxon>Suillineae</taxon>
        <taxon>Suillaceae</taxon>
        <taxon>Suillus</taxon>
    </lineage>
</organism>
<gene>
    <name evidence="3" type="ORF">EV702DRAFT_1072724</name>
</gene>
<feature type="region of interest" description="Disordered" evidence="2">
    <location>
        <begin position="257"/>
        <end position="284"/>
    </location>
</feature>
<evidence type="ECO:0000256" key="2">
    <source>
        <dbReference type="SAM" id="MobiDB-lite"/>
    </source>
</evidence>
<evidence type="ECO:0000313" key="3">
    <source>
        <dbReference type="EMBL" id="KAG1781690.1"/>
    </source>
</evidence>
<keyword evidence="4" id="KW-1185">Reference proteome</keyword>
<protein>
    <submittedName>
        <fullName evidence="3">Uncharacterized protein</fullName>
    </submittedName>
</protein>
<dbReference type="EMBL" id="JABBWD010000005">
    <property type="protein sequence ID" value="KAG1781690.1"/>
    <property type="molecule type" value="Genomic_DNA"/>
</dbReference>